<evidence type="ECO:0000313" key="2">
    <source>
        <dbReference type="EMBL" id="MFD2567732.1"/>
    </source>
</evidence>
<protein>
    <submittedName>
        <fullName evidence="2">YdeI family protein</fullName>
    </submittedName>
</protein>
<keyword evidence="3" id="KW-1185">Reference proteome</keyword>
<dbReference type="Proteomes" id="UP001597508">
    <property type="component" value="Unassembled WGS sequence"/>
</dbReference>
<name>A0ABW5LSG5_9FLAO</name>
<reference evidence="3" key="1">
    <citation type="journal article" date="2019" name="Int. J. Syst. Evol. Microbiol.">
        <title>The Global Catalogue of Microorganisms (GCM) 10K type strain sequencing project: providing services to taxonomists for standard genome sequencing and annotation.</title>
        <authorList>
            <consortium name="The Broad Institute Genomics Platform"/>
            <consortium name="The Broad Institute Genome Sequencing Center for Infectious Disease"/>
            <person name="Wu L."/>
            <person name="Ma J."/>
        </authorList>
    </citation>
    <scope>NUCLEOTIDE SEQUENCE [LARGE SCALE GENOMIC DNA]</scope>
    <source>
        <strain evidence="3">KCTC 52127</strain>
    </source>
</reference>
<dbReference type="InterPro" id="IPR014922">
    <property type="entry name" value="YdhG-like"/>
</dbReference>
<dbReference type="PIRSF" id="PIRSF021308">
    <property type="entry name" value="UCP021308"/>
    <property type="match status" value="1"/>
</dbReference>
<gene>
    <name evidence="2" type="ORF">ACFSRZ_10140</name>
</gene>
<proteinExistence type="predicted"/>
<evidence type="ECO:0000313" key="3">
    <source>
        <dbReference type="Proteomes" id="UP001597508"/>
    </source>
</evidence>
<dbReference type="SUPFAM" id="SSF159888">
    <property type="entry name" value="YdhG-like"/>
    <property type="match status" value="1"/>
</dbReference>
<dbReference type="Pfam" id="PF08818">
    <property type="entry name" value="DUF1801"/>
    <property type="match status" value="1"/>
</dbReference>
<dbReference type="RefSeq" id="WP_379666440.1">
    <property type="nucleotide sequence ID" value="NZ_JBHULH010000004.1"/>
</dbReference>
<dbReference type="Pfam" id="PF13376">
    <property type="entry name" value="OmdA"/>
    <property type="match status" value="1"/>
</dbReference>
<sequence>MNEKVTAYIEKKTDWSKELITLRNIMHQLPVEETVKWGSPFYTNGGKNIVGMSAFKNYFGLWFIQGATLKDEKKVLINAQEGKTSAMRQWRFNSIDEIDEKLIKEYVLEAIENKDQGKVIKPKKKPLIIPELLQKALDNDSQLKENFEAFTLSKKREYADHISEAKREATKQSRLEKIIPMILNNVGLYDKYKNC</sequence>
<feature type="domain" description="YdhG-like" evidence="1">
    <location>
        <begin position="15"/>
        <end position="111"/>
    </location>
</feature>
<comment type="caution">
    <text evidence="2">The sequence shown here is derived from an EMBL/GenBank/DDBJ whole genome shotgun (WGS) entry which is preliminary data.</text>
</comment>
<dbReference type="Gene3D" id="3.90.1150.200">
    <property type="match status" value="1"/>
</dbReference>
<organism evidence="2 3">
    <name type="scientific">Pseudotenacibaculum haliotis</name>
    <dbReference type="NCBI Taxonomy" id="1862138"/>
    <lineage>
        <taxon>Bacteria</taxon>
        <taxon>Pseudomonadati</taxon>
        <taxon>Bacteroidota</taxon>
        <taxon>Flavobacteriia</taxon>
        <taxon>Flavobacteriales</taxon>
        <taxon>Flavobacteriaceae</taxon>
        <taxon>Pseudotenacibaculum</taxon>
    </lineage>
</organism>
<accession>A0ABW5LSG5</accession>
<evidence type="ECO:0000259" key="1">
    <source>
        <dbReference type="Pfam" id="PF08818"/>
    </source>
</evidence>
<dbReference type="EMBL" id="JBHULH010000004">
    <property type="protein sequence ID" value="MFD2567732.1"/>
    <property type="molecule type" value="Genomic_DNA"/>
</dbReference>
<dbReference type="InterPro" id="IPR016786">
    <property type="entry name" value="YdeI_bac"/>
</dbReference>